<reference evidence="1" key="1">
    <citation type="submission" date="2014-09" db="EMBL/GenBank/DDBJ databases">
        <authorList>
            <person name="Magalhaes I.L.F."/>
            <person name="Oliveira U."/>
            <person name="Santos F.R."/>
            <person name="Vidigal T.H.D.A."/>
            <person name="Brescovit A.D."/>
            <person name="Santos A.J."/>
        </authorList>
    </citation>
    <scope>NUCLEOTIDE SEQUENCE</scope>
    <source>
        <tissue evidence="1">Shoot tissue taken approximately 20 cm above the soil surface</tissue>
    </source>
</reference>
<reference evidence="1" key="2">
    <citation type="journal article" date="2015" name="Data Brief">
        <title>Shoot transcriptome of the giant reed, Arundo donax.</title>
        <authorList>
            <person name="Barrero R.A."/>
            <person name="Guerrero F.D."/>
            <person name="Moolhuijzen P."/>
            <person name="Goolsby J.A."/>
            <person name="Tidwell J."/>
            <person name="Bellgard S.E."/>
            <person name="Bellgard M.I."/>
        </authorList>
    </citation>
    <scope>NUCLEOTIDE SEQUENCE</scope>
    <source>
        <tissue evidence="1">Shoot tissue taken approximately 20 cm above the soil surface</tissue>
    </source>
</reference>
<sequence>MLPKIRSSFIFDPSTHN</sequence>
<name>A0A0A9THX9_ARUDO</name>
<proteinExistence type="predicted"/>
<organism evidence="1">
    <name type="scientific">Arundo donax</name>
    <name type="common">Giant reed</name>
    <name type="synonym">Donax arundinaceus</name>
    <dbReference type="NCBI Taxonomy" id="35708"/>
    <lineage>
        <taxon>Eukaryota</taxon>
        <taxon>Viridiplantae</taxon>
        <taxon>Streptophyta</taxon>
        <taxon>Embryophyta</taxon>
        <taxon>Tracheophyta</taxon>
        <taxon>Spermatophyta</taxon>
        <taxon>Magnoliopsida</taxon>
        <taxon>Liliopsida</taxon>
        <taxon>Poales</taxon>
        <taxon>Poaceae</taxon>
        <taxon>PACMAD clade</taxon>
        <taxon>Arundinoideae</taxon>
        <taxon>Arundineae</taxon>
        <taxon>Arundo</taxon>
    </lineage>
</organism>
<protein>
    <submittedName>
        <fullName evidence="1">Uncharacterized protein</fullName>
    </submittedName>
</protein>
<dbReference type="AlphaFoldDB" id="A0A0A9THX9"/>
<evidence type="ECO:0000313" key="1">
    <source>
        <dbReference type="EMBL" id="JAD51197.1"/>
    </source>
</evidence>
<accession>A0A0A9THX9</accession>
<dbReference type="EMBL" id="GBRH01246698">
    <property type="protein sequence ID" value="JAD51197.1"/>
    <property type="molecule type" value="Transcribed_RNA"/>
</dbReference>